<dbReference type="Proteomes" id="UP000198555">
    <property type="component" value="Unassembled WGS sequence"/>
</dbReference>
<proteinExistence type="predicted"/>
<sequence>MRKYSLNLSTHIPTSTKIDVFELCIDNESIFEGFYDEIISEGNKSVISDLVKAIKIVEDTANLQRRPSTKFRQLNVTKIKEKVYEAKCGIIRIYLFHEENLGRVIITGGKKDNQTKDIKSITKTITDYTNGKK</sequence>
<keyword evidence="2" id="KW-1185">Reference proteome</keyword>
<protein>
    <recommendedName>
        <fullName evidence="3">Addiction module toxin RelE</fullName>
    </recommendedName>
</protein>
<organism evidence="1 2">
    <name type="scientific">Epilithonimonas hominis</name>
    <dbReference type="NCBI Taxonomy" id="420404"/>
    <lineage>
        <taxon>Bacteria</taxon>
        <taxon>Pseudomonadati</taxon>
        <taxon>Bacteroidota</taxon>
        <taxon>Flavobacteriia</taxon>
        <taxon>Flavobacteriales</taxon>
        <taxon>Weeksellaceae</taxon>
        <taxon>Chryseobacterium group</taxon>
        <taxon>Epilithonimonas</taxon>
    </lineage>
</organism>
<accession>A0A1H6M633</accession>
<evidence type="ECO:0008006" key="3">
    <source>
        <dbReference type="Google" id="ProtNLM"/>
    </source>
</evidence>
<reference evidence="2" key="1">
    <citation type="submission" date="2016-10" db="EMBL/GenBank/DDBJ databases">
        <authorList>
            <person name="Varghese N."/>
            <person name="Submissions S."/>
        </authorList>
    </citation>
    <scope>NUCLEOTIDE SEQUENCE [LARGE SCALE GENOMIC DNA]</scope>
    <source>
        <strain evidence="2">DSM 19326</strain>
    </source>
</reference>
<dbReference type="AlphaFoldDB" id="A0A1H6M633"/>
<evidence type="ECO:0000313" key="2">
    <source>
        <dbReference type="Proteomes" id="UP000198555"/>
    </source>
</evidence>
<evidence type="ECO:0000313" key="1">
    <source>
        <dbReference type="EMBL" id="SEH96799.1"/>
    </source>
</evidence>
<dbReference type="STRING" id="420404.SAMN05421793_1718"/>
<dbReference type="EMBL" id="FNWX01000071">
    <property type="protein sequence ID" value="SEH96799.1"/>
    <property type="molecule type" value="Genomic_DNA"/>
</dbReference>
<name>A0A1H6M633_9FLAO</name>
<dbReference type="RefSeq" id="WP_143036796.1">
    <property type="nucleotide sequence ID" value="NZ_FNWX01000071.1"/>
</dbReference>
<gene>
    <name evidence="1" type="ORF">SAMN05421793_1718</name>
</gene>